<dbReference type="AlphaFoldDB" id="A0A1I7J537"/>
<organism evidence="2 3">
    <name type="scientific">Pseudoduganella namucuonensis</name>
    <dbReference type="NCBI Taxonomy" id="1035707"/>
    <lineage>
        <taxon>Bacteria</taxon>
        <taxon>Pseudomonadati</taxon>
        <taxon>Pseudomonadota</taxon>
        <taxon>Betaproteobacteria</taxon>
        <taxon>Burkholderiales</taxon>
        <taxon>Oxalobacteraceae</taxon>
        <taxon>Telluria group</taxon>
        <taxon>Pseudoduganella</taxon>
    </lineage>
</organism>
<evidence type="ECO:0000256" key="1">
    <source>
        <dbReference type="SAM" id="Phobius"/>
    </source>
</evidence>
<gene>
    <name evidence="2" type="ORF">SAMN05216552_101062</name>
</gene>
<protein>
    <submittedName>
        <fullName evidence="2">Uncharacterized membrane protein YqjE</fullName>
    </submittedName>
</protein>
<keyword evidence="3" id="KW-1185">Reference proteome</keyword>
<feature type="transmembrane region" description="Helical" evidence="1">
    <location>
        <begin position="47"/>
        <end position="73"/>
    </location>
</feature>
<sequence length="126" mass="13364">MEQSAPPHPGLIGSLAGVARNTARLVLSRIELAALELSEARGHLGELALVCALALLAGWFAIAFTTATIIFLAWEAMGWKILLVLAGVFIAITIALVMSARGMLKQGKLALPVTMSELKADRDMLL</sequence>
<dbReference type="Proteomes" id="UP000199391">
    <property type="component" value="Unassembled WGS sequence"/>
</dbReference>
<dbReference type="STRING" id="1035707.SAMN05216552_101062"/>
<accession>A0A1I7J537</accession>
<evidence type="ECO:0000313" key="2">
    <source>
        <dbReference type="EMBL" id="SFU80274.1"/>
    </source>
</evidence>
<feature type="transmembrane region" description="Helical" evidence="1">
    <location>
        <begin position="79"/>
        <end position="98"/>
    </location>
</feature>
<proteinExistence type="predicted"/>
<name>A0A1I7J537_9BURK</name>
<keyword evidence="1" id="KW-1133">Transmembrane helix</keyword>
<dbReference type="EMBL" id="FPBO01000010">
    <property type="protein sequence ID" value="SFU80274.1"/>
    <property type="molecule type" value="Genomic_DNA"/>
</dbReference>
<keyword evidence="1" id="KW-0472">Membrane</keyword>
<reference evidence="3" key="1">
    <citation type="submission" date="2016-10" db="EMBL/GenBank/DDBJ databases">
        <authorList>
            <person name="Varghese N."/>
            <person name="Submissions S."/>
        </authorList>
    </citation>
    <scope>NUCLEOTIDE SEQUENCE [LARGE SCALE GENOMIC DNA]</scope>
    <source>
        <strain evidence="3">CGMCC 1.11014</strain>
    </source>
</reference>
<dbReference type="Pfam" id="PF07332">
    <property type="entry name" value="Phage_holin_3_6"/>
    <property type="match status" value="1"/>
</dbReference>
<evidence type="ECO:0000313" key="3">
    <source>
        <dbReference type="Proteomes" id="UP000199391"/>
    </source>
</evidence>
<dbReference type="InterPro" id="IPR009937">
    <property type="entry name" value="Phage_holin_3_6"/>
</dbReference>
<keyword evidence="1" id="KW-0812">Transmembrane</keyword>
<dbReference type="RefSeq" id="WP_093555908.1">
    <property type="nucleotide sequence ID" value="NZ_FPBO01000010.1"/>
</dbReference>
<dbReference type="OrthoDB" id="8777616at2"/>